<evidence type="ECO:0000313" key="2">
    <source>
        <dbReference type="Proteomes" id="UP000002195"/>
    </source>
</evidence>
<keyword evidence="2" id="KW-1185">Reference proteome</keyword>
<proteinExistence type="predicted"/>
<dbReference type="KEGG" id="ddi:DDB_G0276743"/>
<dbReference type="HOGENOM" id="CLU_200039_0_0_1"/>
<dbReference type="AlphaFoldDB" id="Q550Y8"/>
<dbReference type="GeneID" id="8620656"/>
<dbReference type="dictyBase" id="DDB_G0276743"/>
<dbReference type="InParanoid" id="Q550Y8"/>
<reference evidence="1 2" key="1">
    <citation type="journal article" date="2005" name="Nature">
        <title>The genome of the social amoeba Dictyostelium discoideum.</title>
        <authorList>
            <consortium name="The Dictyostelium discoideum Sequencing Consortium"/>
            <person name="Eichinger L."/>
            <person name="Pachebat J.A."/>
            <person name="Glockner G."/>
            <person name="Rajandream M.A."/>
            <person name="Sucgang R."/>
            <person name="Berriman M."/>
            <person name="Song J."/>
            <person name="Olsen R."/>
            <person name="Szafranski K."/>
            <person name="Xu Q."/>
            <person name="Tunggal B."/>
            <person name="Kummerfeld S."/>
            <person name="Madera M."/>
            <person name="Konfortov B.A."/>
            <person name="Rivero F."/>
            <person name="Bankier A.T."/>
            <person name="Lehmann R."/>
            <person name="Hamlin N."/>
            <person name="Davies R."/>
            <person name="Gaudet P."/>
            <person name="Fey P."/>
            <person name="Pilcher K."/>
            <person name="Chen G."/>
            <person name="Saunders D."/>
            <person name="Sodergren E."/>
            <person name="Davis P."/>
            <person name="Kerhornou A."/>
            <person name="Nie X."/>
            <person name="Hall N."/>
            <person name="Anjard C."/>
            <person name="Hemphill L."/>
            <person name="Bason N."/>
            <person name="Farbrother P."/>
            <person name="Desany B."/>
            <person name="Just E."/>
            <person name="Morio T."/>
            <person name="Rost R."/>
            <person name="Churcher C."/>
            <person name="Cooper J."/>
            <person name="Haydock S."/>
            <person name="van Driessche N."/>
            <person name="Cronin A."/>
            <person name="Goodhead I."/>
            <person name="Muzny D."/>
            <person name="Mourier T."/>
            <person name="Pain A."/>
            <person name="Lu M."/>
            <person name="Harper D."/>
            <person name="Lindsay R."/>
            <person name="Hauser H."/>
            <person name="James K."/>
            <person name="Quiles M."/>
            <person name="Madan Babu M."/>
            <person name="Saito T."/>
            <person name="Buchrieser C."/>
            <person name="Wardroper A."/>
            <person name="Felder M."/>
            <person name="Thangavelu M."/>
            <person name="Johnson D."/>
            <person name="Knights A."/>
            <person name="Loulseged H."/>
            <person name="Mungall K."/>
            <person name="Oliver K."/>
            <person name="Price C."/>
            <person name="Quail M.A."/>
            <person name="Urushihara H."/>
            <person name="Hernandez J."/>
            <person name="Rabbinowitsch E."/>
            <person name="Steffen D."/>
            <person name="Sanders M."/>
            <person name="Ma J."/>
            <person name="Kohara Y."/>
            <person name="Sharp S."/>
            <person name="Simmonds M."/>
            <person name="Spiegler S."/>
            <person name="Tivey A."/>
            <person name="Sugano S."/>
            <person name="White B."/>
            <person name="Walker D."/>
            <person name="Woodward J."/>
            <person name="Winckler T."/>
            <person name="Tanaka Y."/>
            <person name="Shaulsky G."/>
            <person name="Schleicher M."/>
            <person name="Weinstock G."/>
            <person name="Rosenthal A."/>
            <person name="Cox E.C."/>
            <person name="Chisholm R.L."/>
            <person name="Gibbs R."/>
            <person name="Loomis W.F."/>
            <person name="Platzer M."/>
            <person name="Kay R.R."/>
            <person name="Williams J."/>
            <person name="Dear P.H."/>
            <person name="Noegel A.A."/>
            <person name="Barrell B."/>
            <person name="Kuspa A."/>
        </authorList>
    </citation>
    <scope>NUCLEOTIDE SEQUENCE [LARGE SCALE GENOMIC DNA]</scope>
    <source>
        <strain evidence="1 2">AX4</strain>
    </source>
</reference>
<evidence type="ECO:0000313" key="1">
    <source>
        <dbReference type="EMBL" id="EAL69075.1"/>
    </source>
</evidence>
<sequence length="62" mass="6939">MLITYISFDFLKESLISFSLKSSSKSDSSISNNLNNSINQSNDTIAMISASSFFTRPNFVNY</sequence>
<dbReference type="Proteomes" id="UP000002195">
    <property type="component" value="Unassembled WGS sequence"/>
</dbReference>
<dbReference type="PaxDb" id="44689-DDB0202927"/>
<accession>Q550Y8</accession>
<gene>
    <name evidence="1" type="ORF">DDB_G0276743</name>
</gene>
<protein>
    <submittedName>
        <fullName evidence="1">Uncharacterized protein</fullName>
    </submittedName>
</protein>
<organism evidence="1 2">
    <name type="scientific">Dictyostelium discoideum</name>
    <name type="common">Social amoeba</name>
    <dbReference type="NCBI Taxonomy" id="44689"/>
    <lineage>
        <taxon>Eukaryota</taxon>
        <taxon>Amoebozoa</taxon>
        <taxon>Evosea</taxon>
        <taxon>Eumycetozoa</taxon>
        <taxon>Dictyostelia</taxon>
        <taxon>Dictyosteliales</taxon>
        <taxon>Dictyosteliaceae</taxon>
        <taxon>Dictyostelium</taxon>
    </lineage>
</organism>
<comment type="caution">
    <text evidence="1">The sequence shown here is derived from an EMBL/GenBank/DDBJ whole genome shotgun (WGS) entry which is preliminary data.</text>
</comment>
<name>Q550Y8_DICDI</name>
<dbReference type="RefSeq" id="XP_642996.1">
    <property type="nucleotide sequence ID" value="XM_637904.1"/>
</dbReference>
<dbReference type="EMBL" id="AAFI02000019">
    <property type="protein sequence ID" value="EAL69075.1"/>
    <property type="molecule type" value="Genomic_DNA"/>
</dbReference>